<comment type="caution">
    <text evidence="1">The sequence shown here is derived from an EMBL/GenBank/DDBJ whole genome shotgun (WGS) entry which is preliminary data.</text>
</comment>
<sequence length="100" mass="11258">MDKSSRFTPNPGGRVHIYHACAFGWEKVSSIAPGNSQCVVLHFLIILLRFSRVRKGWKDFWLDSVSSSLACLLAYSSNAERKNFVIVVSFLFAARSRASF</sequence>
<name>A0ABR4CW73_9HELO</name>
<reference evidence="1 2" key="1">
    <citation type="journal article" date="2024" name="Commun. Biol.">
        <title>Comparative genomic analysis of thermophilic fungi reveals convergent evolutionary adaptations and gene losses.</title>
        <authorList>
            <person name="Steindorff A.S."/>
            <person name="Aguilar-Pontes M.V."/>
            <person name="Robinson A.J."/>
            <person name="Andreopoulos B."/>
            <person name="LaButti K."/>
            <person name="Kuo A."/>
            <person name="Mondo S."/>
            <person name="Riley R."/>
            <person name="Otillar R."/>
            <person name="Haridas S."/>
            <person name="Lipzen A."/>
            <person name="Grimwood J."/>
            <person name="Schmutz J."/>
            <person name="Clum A."/>
            <person name="Reid I.D."/>
            <person name="Moisan M.C."/>
            <person name="Butler G."/>
            <person name="Nguyen T.T.M."/>
            <person name="Dewar K."/>
            <person name="Conant G."/>
            <person name="Drula E."/>
            <person name="Henrissat B."/>
            <person name="Hansel C."/>
            <person name="Singer S."/>
            <person name="Hutchinson M.I."/>
            <person name="de Vries R.P."/>
            <person name="Natvig D.O."/>
            <person name="Powell A.J."/>
            <person name="Tsang A."/>
            <person name="Grigoriev I.V."/>
        </authorList>
    </citation>
    <scope>NUCLEOTIDE SEQUENCE [LARGE SCALE GENOMIC DNA]</scope>
    <source>
        <strain evidence="1 2">CBS 494.80</strain>
    </source>
</reference>
<proteinExistence type="predicted"/>
<dbReference type="EMBL" id="JAZHXI010000002">
    <property type="protein sequence ID" value="KAL2074038.1"/>
    <property type="molecule type" value="Genomic_DNA"/>
</dbReference>
<evidence type="ECO:0000313" key="2">
    <source>
        <dbReference type="Proteomes" id="UP001595075"/>
    </source>
</evidence>
<accession>A0ABR4CW73</accession>
<dbReference type="Proteomes" id="UP001595075">
    <property type="component" value="Unassembled WGS sequence"/>
</dbReference>
<organism evidence="1 2">
    <name type="scientific">Oculimacula yallundae</name>
    <dbReference type="NCBI Taxonomy" id="86028"/>
    <lineage>
        <taxon>Eukaryota</taxon>
        <taxon>Fungi</taxon>
        <taxon>Dikarya</taxon>
        <taxon>Ascomycota</taxon>
        <taxon>Pezizomycotina</taxon>
        <taxon>Leotiomycetes</taxon>
        <taxon>Helotiales</taxon>
        <taxon>Ploettnerulaceae</taxon>
        <taxon>Oculimacula</taxon>
    </lineage>
</organism>
<keyword evidence="2" id="KW-1185">Reference proteome</keyword>
<gene>
    <name evidence="1" type="ORF">VTL71DRAFT_7816</name>
</gene>
<protein>
    <submittedName>
        <fullName evidence="1">Uncharacterized protein</fullName>
    </submittedName>
</protein>
<evidence type="ECO:0000313" key="1">
    <source>
        <dbReference type="EMBL" id="KAL2074038.1"/>
    </source>
</evidence>